<sequence length="305" mass="33482">METVTIQSLSKTYTGGKEALKQLSLSLSAGEVFGFLGPNGAGKTTTVKLLTGVLTPSGGSCEILGVNPHTQPEKAHLLSGIVTEHAQMYNNLTGIENLLFYATAFGLKQKEGEQRGELLLRELDLMEAKDRKLATYSTGMRQRLSLARALLHRPKVLFLDEPTSGLDPESAQNVNQMIQNLAREEGVTIFLCTHQLRYAQEICTRYGLIEQGSLLASGTMEELRAQVFTTKTLCVCASAVPDGLNFIKRGANEFEVNIRDKKEIPGLVRKIVEAGEDIYSVNLMEPSLEDIYFALTAGRKEDRGI</sequence>
<dbReference type="PANTHER" id="PTHR42711">
    <property type="entry name" value="ABC TRANSPORTER ATP-BINDING PROTEIN"/>
    <property type="match status" value="1"/>
</dbReference>
<dbReference type="InterPro" id="IPR027417">
    <property type="entry name" value="P-loop_NTPase"/>
</dbReference>
<evidence type="ECO:0000259" key="5">
    <source>
        <dbReference type="PROSITE" id="PS50893"/>
    </source>
</evidence>
<dbReference type="GO" id="GO:0005524">
    <property type="term" value="F:ATP binding"/>
    <property type="evidence" value="ECO:0007669"/>
    <property type="project" value="UniProtKB-KW"/>
</dbReference>
<organism evidence="6 7">
    <name type="scientific">Candidatus Acetatifactor stercoripullorum</name>
    <dbReference type="NCBI Taxonomy" id="2838414"/>
    <lineage>
        <taxon>Bacteria</taxon>
        <taxon>Bacillati</taxon>
        <taxon>Bacillota</taxon>
        <taxon>Clostridia</taxon>
        <taxon>Lachnospirales</taxon>
        <taxon>Lachnospiraceae</taxon>
        <taxon>Acetatifactor</taxon>
    </lineage>
</organism>
<evidence type="ECO:0000256" key="2">
    <source>
        <dbReference type="ARBA" id="ARBA00022448"/>
    </source>
</evidence>
<gene>
    <name evidence="6" type="ORF">H9742_02960</name>
</gene>
<dbReference type="InterPro" id="IPR003593">
    <property type="entry name" value="AAA+_ATPase"/>
</dbReference>
<dbReference type="GO" id="GO:0016887">
    <property type="term" value="F:ATP hydrolysis activity"/>
    <property type="evidence" value="ECO:0007669"/>
    <property type="project" value="InterPro"/>
</dbReference>
<comment type="caution">
    <text evidence="6">The sequence shown here is derived from an EMBL/GenBank/DDBJ whole genome shotgun (WGS) entry which is preliminary data.</text>
</comment>
<evidence type="ECO:0000256" key="4">
    <source>
        <dbReference type="ARBA" id="ARBA00022840"/>
    </source>
</evidence>
<proteinExistence type="inferred from homology"/>
<evidence type="ECO:0000256" key="3">
    <source>
        <dbReference type="ARBA" id="ARBA00022741"/>
    </source>
</evidence>
<dbReference type="Gene3D" id="3.40.50.300">
    <property type="entry name" value="P-loop containing nucleotide triphosphate hydrolases"/>
    <property type="match status" value="1"/>
</dbReference>
<protein>
    <submittedName>
        <fullName evidence="6">ABC transporter ATP-binding protein</fullName>
    </submittedName>
</protein>
<dbReference type="Proteomes" id="UP000824265">
    <property type="component" value="Unassembled WGS sequence"/>
</dbReference>
<dbReference type="EMBL" id="DXGH01000013">
    <property type="protein sequence ID" value="HIW80479.1"/>
    <property type="molecule type" value="Genomic_DNA"/>
</dbReference>
<dbReference type="InterPro" id="IPR050763">
    <property type="entry name" value="ABC_transporter_ATP-binding"/>
</dbReference>
<reference evidence="6" key="1">
    <citation type="journal article" date="2021" name="PeerJ">
        <title>Extensive microbial diversity within the chicken gut microbiome revealed by metagenomics and culture.</title>
        <authorList>
            <person name="Gilroy R."/>
            <person name="Ravi A."/>
            <person name="Getino M."/>
            <person name="Pursley I."/>
            <person name="Horton D.L."/>
            <person name="Alikhan N.F."/>
            <person name="Baker D."/>
            <person name="Gharbi K."/>
            <person name="Hall N."/>
            <person name="Watson M."/>
            <person name="Adriaenssens E.M."/>
            <person name="Foster-Nyarko E."/>
            <person name="Jarju S."/>
            <person name="Secka A."/>
            <person name="Antonio M."/>
            <person name="Oren A."/>
            <person name="Chaudhuri R.R."/>
            <person name="La Ragione R."/>
            <person name="Hildebrand F."/>
            <person name="Pallen M.J."/>
        </authorList>
    </citation>
    <scope>NUCLEOTIDE SEQUENCE</scope>
    <source>
        <strain evidence="6">CHK195-6426</strain>
    </source>
</reference>
<feature type="domain" description="ABC transporter" evidence="5">
    <location>
        <begin position="4"/>
        <end position="236"/>
    </location>
</feature>
<keyword evidence="2" id="KW-0813">Transport</keyword>
<dbReference type="PROSITE" id="PS50893">
    <property type="entry name" value="ABC_TRANSPORTER_2"/>
    <property type="match status" value="1"/>
</dbReference>
<dbReference type="InterPro" id="IPR003439">
    <property type="entry name" value="ABC_transporter-like_ATP-bd"/>
</dbReference>
<evidence type="ECO:0000313" key="7">
    <source>
        <dbReference type="Proteomes" id="UP000824265"/>
    </source>
</evidence>
<reference evidence="6" key="2">
    <citation type="submission" date="2021-04" db="EMBL/GenBank/DDBJ databases">
        <authorList>
            <person name="Gilroy R."/>
        </authorList>
    </citation>
    <scope>NUCLEOTIDE SEQUENCE</scope>
    <source>
        <strain evidence="6">CHK195-6426</strain>
    </source>
</reference>
<dbReference type="SUPFAM" id="SSF52540">
    <property type="entry name" value="P-loop containing nucleoside triphosphate hydrolases"/>
    <property type="match status" value="1"/>
</dbReference>
<name>A0A9D1R3A2_9FIRM</name>
<comment type="similarity">
    <text evidence="1">Belongs to the ABC transporter superfamily.</text>
</comment>
<evidence type="ECO:0000256" key="1">
    <source>
        <dbReference type="ARBA" id="ARBA00005417"/>
    </source>
</evidence>
<keyword evidence="4 6" id="KW-0067">ATP-binding</keyword>
<accession>A0A9D1R3A2</accession>
<keyword evidence="3" id="KW-0547">Nucleotide-binding</keyword>
<dbReference type="SMART" id="SM00382">
    <property type="entry name" value="AAA"/>
    <property type="match status" value="1"/>
</dbReference>
<dbReference type="PANTHER" id="PTHR42711:SF5">
    <property type="entry name" value="ABC TRANSPORTER ATP-BINDING PROTEIN NATA"/>
    <property type="match status" value="1"/>
</dbReference>
<dbReference type="Pfam" id="PF00005">
    <property type="entry name" value="ABC_tran"/>
    <property type="match status" value="1"/>
</dbReference>
<evidence type="ECO:0000313" key="6">
    <source>
        <dbReference type="EMBL" id="HIW80479.1"/>
    </source>
</evidence>
<dbReference type="AlphaFoldDB" id="A0A9D1R3A2"/>